<organism evidence="10 11">
    <name type="scientific">Brotaphodocola catenula</name>
    <dbReference type="NCBI Taxonomy" id="2885361"/>
    <lineage>
        <taxon>Bacteria</taxon>
        <taxon>Bacillati</taxon>
        <taxon>Bacillota</taxon>
        <taxon>Clostridia</taxon>
        <taxon>Lachnospirales</taxon>
        <taxon>Lachnospiraceae</taxon>
        <taxon>Brotaphodocola</taxon>
    </lineage>
</organism>
<keyword evidence="5 9" id="KW-0812">Transmembrane</keyword>
<comment type="subcellular location">
    <subcellularLocation>
        <location evidence="1 9">Cell membrane</location>
        <topology evidence="1 9">Multi-pass membrane protein</topology>
    </subcellularLocation>
</comment>
<comment type="caution">
    <text evidence="10">The sequence shown here is derived from an EMBL/GenBank/DDBJ whole genome shotgun (WGS) entry which is preliminary data.</text>
</comment>
<dbReference type="GO" id="GO:0005304">
    <property type="term" value="F:L-valine transmembrane transporter activity"/>
    <property type="evidence" value="ECO:0007669"/>
    <property type="project" value="TreeGrafter"/>
</dbReference>
<keyword evidence="11" id="KW-1185">Reference proteome</keyword>
<dbReference type="Pfam" id="PF05525">
    <property type="entry name" value="Branch_AA_trans"/>
    <property type="match status" value="1"/>
</dbReference>
<dbReference type="Proteomes" id="UP001198962">
    <property type="component" value="Unassembled WGS sequence"/>
</dbReference>
<feature type="transmembrane region" description="Helical" evidence="9">
    <location>
        <begin position="204"/>
        <end position="224"/>
    </location>
</feature>
<sequence>MIEQRQLSHLSFSQRTLVAVTLFGMFFGAGNLIFPVHLGQLSGRNLFPSMIGFIITAVGIPILGVASIGNTHSDGLQSLASKVGRRYSYVFTCLLYLTIGPCFAIPRCATTSFTTGIAPMLGTQISERFALFLFSAIFFALVLFFSLKPGNITLWIGKIINPLFLFFLAILIFSALLHPSISIASAIPDASYESGALFHALSEGYGTMDAIAGLAFGIVVINVIRQMGVNEDDAVAREVLHSGILAGLLMALIYMLTILIGAQSLGLFAVSENGGIALSQISSHYLGKAGMLILAITITFACLKTSIGLVTSCAETFEKMFPNRLSYTAWAILFTAFSFFISNMGLSTIIRYSVPVLMLIYPPAITLILLALFGKYFEHNQNVYLWVTVFTWSASLFDFLGSLPKQLQMALHLDLAVEFAERFLPFFDLNLGWIVPALIGLIVGLMVQKKETLVNVGMNF</sequence>
<feature type="transmembrane region" description="Helical" evidence="9">
    <location>
        <begin position="129"/>
        <end position="147"/>
    </location>
</feature>
<keyword evidence="7 9" id="KW-1133">Transmembrane helix</keyword>
<proteinExistence type="inferred from homology"/>
<evidence type="ECO:0000256" key="3">
    <source>
        <dbReference type="ARBA" id="ARBA00022448"/>
    </source>
</evidence>
<feature type="transmembrane region" description="Helical" evidence="9">
    <location>
        <begin position="352"/>
        <end position="372"/>
    </location>
</feature>
<keyword evidence="3 9" id="KW-0813">Transport</keyword>
<evidence type="ECO:0000313" key="10">
    <source>
        <dbReference type="EMBL" id="MCC2165642.1"/>
    </source>
</evidence>
<evidence type="ECO:0000256" key="2">
    <source>
        <dbReference type="ARBA" id="ARBA00008540"/>
    </source>
</evidence>
<protein>
    <recommendedName>
        <fullName evidence="9">Branched-chain amino acid transport system carrier protein</fullName>
    </recommendedName>
</protein>
<dbReference type="InterPro" id="IPR004685">
    <property type="entry name" value="Brnchd-chn_aa_trnsp_Livcs"/>
</dbReference>
<evidence type="ECO:0000256" key="8">
    <source>
        <dbReference type="ARBA" id="ARBA00023136"/>
    </source>
</evidence>
<feature type="transmembrane region" description="Helical" evidence="9">
    <location>
        <begin position="423"/>
        <end position="447"/>
    </location>
</feature>
<name>A0AAE3AUL2_9FIRM</name>
<evidence type="ECO:0000256" key="6">
    <source>
        <dbReference type="ARBA" id="ARBA00022970"/>
    </source>
</evidence>
<keyword evidence="6 9" id="KW-0029">Amino-acid transport</keyword>
<keyword evidence="8 9" id="KW-0472">Membrane</keyword>
<accession>A0AAE3AUL2</accession>
<dbReference type="GO" id="GO:0005886">
    <property type="term" value="C:plasma membrane"/>
    <property type="evidence" value="ECO:0007669"/>
    <property type="project" value="UniProtKB-SubCell"/>
</dbReference>
<feature type="transmembrane region" description="Helical" evidence="9">
    <location>
        <begin position="289"/>
        <end position="313"/>
    </location>
</feature>
<evidence type="ECO:0000256" key="9">
    <source>
        <dbReference type="RuleBase" id="RU362122"/>
    </source>
</evidence>
<reference evidence="10" key="1">
    <citation type="submission" date="2021-10" db="EMBL/GenBank/DDBJ databases">
        <title>Anaerobic single-cell dispensing facilitates the cultivation of human gut bacteria.</title>
        <authorList>
            <person name="Afrizal A."/>
        </authorList>
    </citation>
    <scope>NUCLEOTIDE SEQUENCE</scope>
    <source>
        <strain evidence="10">CLA-AA-H274</strain>
    </source>
</reference>
<dbReference type="PANTHER" id="PTHR30588:SF0">
    <property type="entry name" value="BRANCHED-CHAIN AMINO ACID PERMEASE BRNQ"/>
    <property type="match status" value="1"/>
</dbReference>
<feature type="transmembrane region" description="Helical" evidence="9">
    <location>
        <begin position="12"/>
        <end position="34"/>
    </location>
</feature>
<keyword evidence="4" id="KW-1003">Cell membrane</keyword>
<dbReference type="GO" id="GO:0015820">
    <property type="term" value="P:L-leucine transport"/>
    <property type="evidence" value="ECO:0007669"/>
    <property type="project" value="TreeGrafter"/>
</dbReference>
<comment type="similarity">
    <text evidence="2 9">Belongs to the branched chain amino acid transporter family.</text>
</comment>
<feature type="transmembrane region" description="Helical" evidence="9">
    <location>
        <begin position="159"/>
        <end position="184"/>
    </location>
</feature>
<evidence type="ECO:0000256" key="7">
    <source>
        <dbReference type="ARBA" id="ARBA00022989"/>
    </source>
</evidence>
<feature type="transmembrane region" description="Helical" evidence="9">
    <location>
        <begin position="87"/>
        <end position="106"/>
    </location>
</feature>
<dbReference type="GO" id="GO:0015188">
    <property type="term" value="F:L-isoleucine transmembrane transporter activity"/>
    <property type="evidence" value="ECO:0007669"/>
    <property type="project" value="TreeGrafter"/>
</dbReference>
<dbReference type="NCBIfam" id="TIGR00796">
    <property type="entry name" value="livcs"/>
    <property type="match status" value="1"/>
</dbReference>
<dbReference type="AlphaFoldDB" id="A0AAE3AUL2"/>
<feature type="transmembrane region" description="Helical" evidence="9">
    <location>
        <begin position="244"/>
        <end position="269"/>
    </location>
</feature>
<feature type="transmembrane region" description="Helical" evidence="9">
    <location>
        <begin position="46"/>
        <end position="66"/>
    </location>
</feature>
<dbReference type="GO" id="GO:0015190">
    <property type="term" value="F:L-leucine transmembrane transporter activity"/>
    <property type="evidence" value="ECO:0007669"/>
    <property type="project" value="TreeGrafter"/>
</dbReference>
<evidence type="ECO:0000256" key="4">
    <source>
        <dbReference type="ARBA" id="ARBA00022475"/>
    </source>
</evidence>
<evidence type="ECO:0000313" key="11">
    <source>
        <dbReference type="Proteomes" id="UP001198962"/>
    </source>
</evidence>
<feature type="transmembrane region" description="Helical" evidence="9">
    <location>
        <begin position="325"/>
        <end position="346"/>
    </location>
</feature>
<feature type="transmembrane region" description="Helical" evidence="9">
    <location>
        <begin position="384"/>
        <end position="403"/>
    </location>
</feature>
<gene>
    <name evidence="10" type="primary">brnQ</name>
    <name evidence="10" type="ORF">LKD32_12290</name>
</gene>
<dbReference type="EMBL" id="JAJEPU010000044">
    <property type="protein sequence ID" value="MCC2165642.1"/>
    <property type="molecule type" value="Genomic_DNA"/>
</dbReference>
<evidence type="ECO:0000256" key="1">
    <source>
        <dbReference type="ARBA" id="ARBA00004651"/>
    </source>
</evidence>
<evidence type="ECO:0000256" key="5">
    <source>
        <dbReference type="ARBA" id="ARBA00022692"/>
    </source>
</evidence>
<dbReference type="RefSeq" id="WP_308451903.1">
    <property type="nucleotide sequence ID" value="NZ_JAJEPU010000044.1"/>
</dbReference>
<comment type="function">
    <text evidence="9">Component of the transport system for branched-chain amino acids.</text>
</comment>
<dbReference type="GO" id="GO:0015818">
    <property type="term" value="P:isoleucine transport"/>
    <property type="evidence" value="ECO:0007669"/>
    <property type="project" value="TreeGrafter"/>
</dbReference>
<dbReference type="PANTHER" id="PTHR30588">
    <property type="entry name" value="BRANCHED-CHAIN AMINO ACID TRANSPORT SYSTEM 2 CARRIER PROTEIN"/>
    <property type="match status" value="1"/>
</dbReference>